<proteinExistence type="predicted"/>
<dbReference type="RefSeq" id="WP_114186638.1">
    <property type="nucleotide sequence ID" value="NZ_BJYU01000020.1"/>
</dbReference>
<comment type="caution">
    <text evidence="1">The sequence shown here is derived from an EMBL/GenBank/DDBJ whole genome shotgun (WGS) entry which is preliminary data.</text>
</comment>
<gene>
    <name evidence="1" type="ORF">MAE02_18630</name>
</gene>
<dbReference type="EMBL" id="BJYU01000020">
    <property type="protein sequence ID" value="GEO14167.1"/>
    <property type="molecule type" value="Genomic_DNA"/>
</dbReference>
<reference evidence="1 2" key="1">
    <citation type="submission" date="2019-07" db="EMBL/GenBank/DDBJ databases">
        <title>Whole genome shotgun sequence of Microvirga aerophila NBRC 106136.</title>
        <authorList>
            <person name="Hosoyama A."/>
            <person name="Uohara A."/>
            <person name="Ohji S."/>
            <person name="Ichikawa N."/>
        </authorList>
    </citation>
    <scope>NUCLEOTIDE SEQUENCE [LARGE SCALE GENOMIC DNA]</scope>
    <source>
        <strain evidence="1 2">NBRC 106136</strain>
    </source>
</reference>
<evidence type="ECO:0000313" key="2">
    <source>
        <dbReference type="Proteomes" id="UP000321085"/>
    </source>
</evidence>
<dbReference type="OrthoDB" id="8019892at2"/>
<dbReference type="AlphaFoldDB" id="A0A512BQT0"/>
<protein>
    <submittedName>
        <fullName evidence="1">Uncharacterized protein</fullName>
    </submittedName>
</protein>
<keyword evidence="2" id="KW-1185">Reference proteome</keyword>
<organism evidence="1 2">
    <name type="scientific">Microvirga aerophila</name>
    <dbReference type="NCBI Taxonomy" id="670291"/>
    <lineage>
        <taxon>Bacteria</taxon>
        <taxon>Pseudomonadati</taxon>
        <taxon>Pseudomonadota</taxon>
        <taxon>Alphaproteobacteria</taxon>
        <taxon>Hyphomicrobiales</taxon>
        <taxon>Methylobacteriaceae</taxon>
        <taxon>Microvirga</taxon>
    </lineage>
</organism>
<accession>A0A512BQT0</accession>
<name>A0A512BQT0_9HYPH</name>
<evidence type="ECO:0000313" key="1">
    <source>
        <dbReference type="EMBL" id="GEO14167.1"/>
    </source>
</evidence>
<sequence length="89" mass="10024">MAYLVRWQLVGRSGRPLDSGCIRECFPHYGDAVTAISDFLHPYPEVCRCGDEGYWQARRSAEADLVVWVWVEWLDGPAGLEEAFAASFA</sequence>
<dbReference type="Proteomes" id="UP000321085">
    <property type="component" value="Unassembled WGS sequence"/>
</dbReference>